<keyword evidence="2" id="KW-1133">Transmembrane helix</keyword>
<comment type="caution">
    <text evidence="4">The sequence shown here is derived from an EMBL/GenBank/DDBJ whole genome shotgun (WGS) entry which is preliminary data.</text>
</comment>
<dbReference type="Gene3D" id="3.40.30.10">
    <property type="entry name" value="Glutaredoxin"/>
    <property type="match status" value="1"/>
</dbReference>
<dbReference type="HOGENOM" id="CLU_000288_47_3_11"/>
<dbReference type="CDD" id="cd02972">
    <property type="entry name" value="DsbA_family"/>
    <property type="match status" value="1"/>
</dbReference>
<feature type="compositionally biased region" description="Pro residues" evidence="1">
    <location>
        <begin position="246"/>
        <end position="278"/>
    </location>
</feature>
<dbReference type="InterPro" id="IPR036249">
    <property type="entry name" value="Thioredoxin-like_sf"/>
</dbReference>
<dbReference type="InterPro" id="IPR012336">
    <property type="entry name" value="Thioredoxin-like_fold"/>
</dbReference>
<organism evidence="4 5">
    <name type="scientific">Mycolicibacterium fortuitum subsp. fortuitum DSM 46621 = ATCC 6841 = JCM 6387</name>
    <dbReference type="NCBI Taxonomy" id="1214102"/>
    <lineage>
        <taxon>Bacteria</taxon>
        <taxon>Bacillati</taxon>
        <taxon>Actinomycetota</taxon>
        <taxon>Actinomycetes</taxon>
        <taxon>Mycobacteriales</taxon>
        <taxon>Mycobacteriaceae</taxon>
        <taxon>Mycolicibacterium</taxon>
    </lineage>
</organism>
<dbReference type="GO" id="GO:0016301">
    <property type="term" value="F:kinase activity"/>
    <property type="evidence" value="ECO:0007669"/>
    <property type="project" value="UniProtKB-KW"/>
</dbReference>
<dbReference type="RefSeq" id="WP_003881117.1">
    <property type="nucleotide sequence ID" value="NZ_JH814725.1"/>
</dbReference>
<dbReference type="Pfam" id="PF13462">
    <property type="entry name" value="Thioredoxin_4"/>
    <property type="match status" value="1"/>
</dbReference>
<feature type="region of interest" description="Disordered" evidence="1">
    <location>
        <begin position="240"/>
        <end position="278"/>
    </location>
</feature>
<dbReference type="SUPFAM" id="SSF52833">
    <property type="entry name" value="Thioredoxin-like"/>
    <property type="match status" value="1"/>
</dbReference>
<dbReference type="PATRIC" id="fig|1214102.3.peg.5089"/>
<evidence type="ECO:0000256" key="1">
    <source>
        <dbReference type="SAM" id="MobiDB-lite"/>
    </source>
</evidence>
<dbReference type="GeneID" id="93412795"/>
<dbReference type="EMBL" id="ALQB01000151">
    <property type="protein sequence ID" value="EJZ07584.1"/>
    <property type="molecule type" value="Genomic_DNA"/>
</dbReference>
<proteinExistence type="predicted"/>
<evidence type="ECO:0000256" key="2">
    <source>
        <dbReference type="SAM" id="Phobius"/>
    </source>
</evidence>
<keyword evidence="2" id="KW-0812">Transmembrane</keyword>
<evidence type="ECO:0000259" key="3">
    <source>
        <dbReference type="Pfam" id="PF13462"/>
    </source>
</evidence>
<keyword evidence="4" id="KW-0808">Transferase</keyword>
<feature type="domain" description="Thioredoxin-like fold" evidence="3">
    <location>
        <begin position="70"/>
        <end position="231"/>
    </location>
</feature>
<accession>K0V933</accession>
<name>K0V933_MYCFO</name>
<evidence type="ECO:0000313" key="5">
    <source>
        <dbReference type="Proteomes" id="UP000006043"/>
    </source>
</evidence>
<dbReference type="Proteomes" id="UP000006043">
    <property type="component" value="Unassembled WGS sequence"/>
</dbReference>
<gene>
    <name evidence="4" type="ORF">MFORT_25824</name>
</gene>
<protein>
    <submittedName>
        <fullName evidence="4">Serine-threonine protein kinase</fullName>
    </submittedName>
</protein>
<keyword evidence="4" id="KW-0418">Kinase</keyword>
<keyword evidence="2" id="KW-0472">Membrane</keyword>
<dbReference type="AlphaFoldDB" id="K0V933"/>
<feature type="transmembrane region" description="Helical" evidence="2">
    <location>
        <begin position="21"/>
        <end position="44"/>
    </location>
</feature>
<sequence>MAKPKKTAKYDLKAADRKRNLFVQIGLTAVVVLFAVGLVLYIVMTGHKRPASGEARAVHVAAPNVITKEGTSEPKVTLSMYEDFLCPACGMFERQFGPTINKLIDAGAVAADYHMVAILDKAGSGYSSRAGGAAYCIADESIDAFRRFHSALYTPGIQPEEGGGVYPDNARIIELARQAGAGGDVPDCINKARYVEMVQGLAAATGIHSTPTIQFNGEDYSPSTPDALIAKVKEVVGDLPALNGPAPAPAAPAAPAPGAPAAPAAPAPAAPAPAPARP</sequence>
<reference evidence="4 5" key="1">
    <citation type="journal article" date="2012" name="J. Bacteriol.">
        <title>Complete Genome Sequence of Mycobacterium fortuitum subsp. fortuitum Type Strain DSM46621.</title>
        <authorList>
            <person name="Ho Y.S."/>
            <person name="Adroub S.A."/>
            <person name="Aleisa F."/>
            <person name="Mahmood H."/>
            <person name="Othoum G."/>
            <person name="Rashid F."/>
            <person name="Zaher M."/>
            <person name="Ali S."/>
            <person name="Bitter W."/>
            <person name="Pain A."/>
            <person name="Abdallah A.M."/>
        </authorList>
    </citation>
    <scope>NUCLEOTIDE SEQUENCE [LARGE SCALE GENOMIC DNA]</scope>
    <source>
        <strain evidence="5">DSM46621</strain>
    </source>
</reference>
<evidence type="ECO:0000313" key="4">
    <source>
        <dbReference type="EMBL" id="EJZ07584.1"/>
    </source>
</evidence>